<dbReference type="InterPro" id="IPR023401">
    <property type="entry name" value="ODC_N"/>
</dbReference>
<dbReference type="PANTHER" id="PTHR13812:SF19">
    <property type="entry name" value="KETIMINE REDUCTASE MU-CRYSTALLIN"/>
    <property type="match status" value="1"/>
</dbReference>
<dbReference type="GO" id="GO:0005737">
    <property type="term" value="C:cytoplasm"/>
    <property type="evidence" value="ECO:0007669"/>
    <property type="project" value="TreeGrafter"/>
</dbReference>
<dbReference type="PANTHER" id="PTHR13812">
    <property type="entry name" value="KETIMINE REDUCTASE MU-CRYSTALLIN"/>
    <property type="match status" value="1"/>
</dbReference>
<dbReference type="InterPro" id="IPR003462">
    <property type="entry name" value="ODC_Mu_crystall"/>
</dbReference>
<keyword evidence="3" id="KW-1185">Reference proteome</keyword>
<dbReference type="AlphaFoldDB" id="A0A9X2FZ01"/>
<name>A0A9X2FZ01_9RHOB</name>
<dbReference type="SUPFAM" id="SSF51735">
    <property type="entry name" value="NAD(P)-binding Rossmann-fold domains"/>
    <property type="match status" value="1"/>
</dbReference>
<dbReference type="GO" id="GO:0019752">
    <property type="term" value="P:carboxylic acid metabolic process"/>
    <property type="evidence" value="ECO:0007669"/>
    <property type="project" value="UniProtKB-ARBA"/>
</dbReference>
<evidence type="ECO:0000313" key="2">
    <source>
        <dbReference type="EMBL" id="MCP1170108.1"/>
    </source>
</evidence>
<dbReference type="Gene3D" id="3.30.1780.10">
    <property type="entry name" value="ornithine cyclodeaminase, domain 1"/>
    <property type="match status" value="1"/>
</dbReference>
<evidence type="ECO:0000256" key="1">
    <source>
        <dbReference type="ARBA" id="ARBA00008903"/>
    </source>
</evidence>
<comment type="similarity">
    <text evidence="1">Belongs to the ornithine cyclodeaminase/mu-crystallin family.</text>
</comment>
<protein>
    <submittedName>
        <fullName evidence="2">Ornithine cyclodeaminase</fullName>
    </submittedName>
</protein>
<sequence length="299" mass="32669">MTEIVPFEAEAKLDWIAMARAIEAGHDLPPAQVTDTFLYRGDDTLLNRSAWIEGLGIAVKVATIFPGNQGPSVNGAVNLLSDTDGTLEAVVDFHLVTKWKTAADSLLGAMKLARPDSREILIVGAGNVASSLREAYGAGFPQARFTVWNRSREGAERLKARHADIEIAEDLEQAVARADIVTCATMAKAPVVRGDWLRPGAHLDLIGAFTPQMREADDRALQRARIFVDARATTLDHIGELKIPLEAGAIAREDVVAEFSEPELFRRESDEEITLFKNGGGAHLDLMVARHILDRWRSA</sequence>
<dbReference type="InterPro" id="IPR036291">
    <property type="entry name" value="NAD(P)-bd_dom_sf"/>
</dbReference>
<dbReference type="EMBL" id="JAMYXC010000265">
    <property type="protein sequence ID" value="MCP1170108.1"/>
    <property type="molecule type" value="Genomic_DNA"/>
</dbReference>
<dbReference type="RefSeq" id="WP_253334437.1">
    <property type="nucleotide sequence ID" value="NZ_JAMYXC010000265.1"/>
</dbReference>
<reference evidence="2" key="1">
    <citation type="submission" date="2022-06" db="EMBL/GenBank/DDBJ databases">
        <title>Limimaricola sediminis sp. nov., isolated from an intertidal sediment.</title>
        <authorList>
            <person name="Shao X."/>
        </authorList>
    </citation>
    <scope>NUCLEOTIDE SEQUENCE</scope>
    <source>
        <strain evidence="2">ASW11-118</strain>
    </source>
</reference>
<accession>A0A9X2FZ01</accession>
<proteinExistence type="inferred from homology"/>
<comment type="caution">
    <text evidence="2">The sequence shown here is derived from an EMBL/GenBank/DDBJ whole genome shotgun (WGS) entry which is preliminary data.</text>
</comment>
<organism evidence="2 3">
    <name type="scientific">Limimaricola litoreus</name>
    <dbReference type="NCBI Taxonomy" id="2955316"/>
    <lineage>
        <taxon>Bacteria</taxon>
        <taxon>Pseudomonadati</taxon>
        <taxon>Pseudomonadota</taxon>
        <taxon>Alphaproteobacteria</taxon>
        <taxon>Rhodobacterales</taxon>
        <taxon>Paracoccaceae</taxon>
        <taxon>Limimaricola</taxon>
    </lineage>
</organism>
<dbReference type="Gene3D" id="3.40.50.720">
    <property type="entry name" value="NAD(P)-binding Rossmann-like Domain"/>
    <property type="match status" value="1"/>
</dbReference>
<dbReference type="Proteomes" id="UP001139477">
    <property type="component" value="Unassembled WGS sequence"/>
</dbReference>
<dbReference type="GO" id="GO:0016491">
    <property type="term" value="F:oxidoreductase activity"/>
    <property type="evidence" value="ECO:0007669"/>
    <property type="project" value="UniProtKB-ARBA"/>
</dbReference>
<dbReference type="PIRSF" id="PIRSF001439">
    <property type="entry name" value="CryM"/>
    <property type="match status" value="1"/>
</dbReference>
<gene>
    <name evidence="2" type="ORF">NHG85_16520</name>
</gene>
<dbReference type="FunFam" id="3.40.50.720:FF:000311">
    <property type="entry name" value="Ornithine cyclodeaminase"/>
    <property type="match status" value="1"/>
</dbReference>
<evidence type="ECO:0000313" key="3">
    <source>
        <dbReference type="Proteomes" id="UP001139477"/>
    </source>
</evidence>
<dbReference type="Pfam" id="PF02423">
    <property type="entry name" value="OCD_Mu_crystall"/>
    <property type="match status" value="1"/>
</dbReference>